<dbReference type="EMBL" id="BARS01035487">
    <property type="protein sequence ID" value="GAG19089.1"/>
    <property type="molecule type" value="Genomic_DNA"/>
</dbReference>
<feature type="non-terminal residue" evidence="3">
    <location>
        <position position="153"/>
    </location>
</feature>
<feature type="domain" description="Histidine kinase N-terminal 7TM region" evidence="2">
    <location>
        <begin position="20"/>
        <end position="134"/>
    </location>
</feature>
<evidence type="ECO:0000256" key="1">
    <source>
        <dbReference type="SAM" id="Phobius"/>
    </source>
</evidence>
<organism evidence="3">
    <name type="scientific">marine sediment metagenome</name>
    <dbReference type="NCBI Taxonomy" id="412755"/>
    <lineage>
        <taxon>unclassified sequences</taxon>
        <taxon>metagenomes</taxon>
        <taxon>ecological metagenomes</taxon>
    </lineage>
</organism>
<name>X0VL95_9ZZZZ</name>
<keyword evidence="1" id="KW-0812">Transmembrane</keyword>
<proteinExistence type="predicted"/>
<accession>X0VL95</accession>
<protein>
    <recommendedName>
        <fullName evidence="2">Histidine kinase N-terminal 7TM region domain-containing protein</fullName>
    </recommendedName>
</protein>
<evidence type="ECO:0000313" key="3">
    <source>
        <dbReference type="EMBL" id="GAG19089.1"/>
    </source>
</evidence>
<reference evidence="3" key="1">
    <citation type="journal article" date="2014" name="Front. Microbiol.">
        <title>High frequency of phylogenetically diverse reductive dehalogenase-homologous genes in deep subseafloor sedimentary metagenomes.</title>
        <authorList>
            <person name="Kawai M."/>
            <person name="Futagami T."/>
            <person name="Toyoda A."/>
            <person name="Takaki Y."/>
            <person name="Nishi S."/>
            <person name="Hori S."/>
            <person name="Arai W."/>
            <person name="Tsubouchi T."/>
            <person name="Morono Y."/>
            <person name="Uchiyama I."/>
            <person name="Ito T."/>
            <person name="Fujiyama A."/>
            <person name="Inagaki F."/>
            <person name="Takami H."/>
        </authorList>
    </citation>
    <scope>NUCLEOTIDE SEQUENCE</scope>
    <source>
        <strain evidence="3">Expedition CK06-06</strain>
    </source>
</reference>
<keyword evidence="1" id="KW-0472">Membrane</keyword>
<sequence>MSGITVTSVLGFGNLILSSVNAIIAFSLFVYVLTHNFRSPVARAFCALVLFVTVVYVVDIGLTEVRTERAAGMWLRFQWIGIAFVPAAYFHFSDALLRTTGSGSRARSVGVPLGYVLGLIIFVLTIVTELVVDGVDQKEHIYHLLPGPLFGAV</sequence>
<dbReference type="InterPro" id="IPR031621">
    <property type="entry name" value="HisKA_7TM"/>
</dbReference>
<feature type="transmembrane region" description="Helical" evidence="1">
    <location>
        <begin position="112"/>
        <end position="132"/>
    </location>
</feature>
<feature type="transmembrane region" description="Helical" evidence="1">
    <location>
        <begin position="40"/>
        <end position="62"/>
    </location>
</feature>
<dbReference type="AlphaFoldDB" id="X0VL95"/>
<feature type="transmembrane region" description="Helical" evidence="1">
    <location>
        <begin position="12"/>
        <end position="34"/>
    </location>
</feature>
<gene>
    <name evidence="3" type="ORF">S01H1_54670</name>
</gene>
<evidence type="ECO:0000259" key="2">
    <source>
        <dbReference type="Pfam" id="PF16927"/>
    </source>
</evidence>
<dbReference type="Pfam" id="PF16927">
    <property type="entry name" value="HisKA_7TM"/>
    <property type="match status" value="1"/>
</dbReference>
<comment type="caution">
    <text evidence="3">The sequence shown here is derived from an EMBL/GenBank/DDBJ whole genome shotgun (WGS) entry which is preliminary data.</text>
</comment>
<keyword evidence="1" id="KW-1133">Transmembrane helix</keyword>
<feature type="transmembrane region" description="Helical" evidence="1">
    <location>
        <begin position="74"/>
        <end position="92"/>
    </location>
</feature>